<dbReference type="SMART" id="SM00866">
    <property type="entry name" value="UTRA"/>
    <property type="match status" value="1"/>
</dbReference>
<dbReference type="InterPro" id="IPR036390">
    <property type="entry name" value="WH_DNA-bd_sf"/>
</dbReference>
<keyword evidence="3" id="KW-0804">Transcription</keyword>
<dbReference type="SMART" id="SM00345">
    <property type="entry name" value="HTH_GNTR"/>
    <property type="match status" value="1"/>
</dbReference>
<dbReference type="HOGENOM" id="CLU_063236_2_2_11"/>
<dbReference type="Gene3D" id="1.10.10.10">
    <property type="entry name" value="Winged helix-like DNA-binding domain superfamily/Winged helix DNA-binding domain"/>
    <property type="match status" value="1"/>
</dbReference>
<dbReference type="Pfam" id="PF00392">
    <property type="entry name" value="GntR"/>
    <property type="match status" value="1"/>
</dbReference>
<dbReference type="KEGG" id="rha:RHA1_ro10405"/>
<dbReference type="InterPro" id="IPR050679">
    <property type="entry name" value="Bact_HTH_transcr_reg"/>
</dbReference>
<dbReference type="InterPro" id="IPR011663">
    <property type="entry name" value="UTRA"/>
</dbReference>
<dbReference type="Pfam" id="PF07702">
    <property type="entry name" value="UTRA"/>
    <property type="match status" value="1"/>
</dbReference>
<evidence type="ECO:0000259" key="4">
    <source>
        <dbReference type="PROSITE" id="PS50949"/>
    </source>
</evidence>
<organism evidence="5 6">
    <name type="scientific">Rhodococcus jostii (strain RHA1)</name>
    <dbReference type="NCBI Taxonomy" id="101510"/>
    <lineage>
        <taxon>Bacteria</taxon>
        <taxon>Bacillati</taxon>
        <taxon>Actinomycetota</taxon>
        <taxon>Actinomycetes</taxon>
        <taxon>Mycobacteriales</taxon>
        <taxon>Nocardiaceae</taxon>
        <taxon>Rhodococcus</taxon>
    </lineage>
</organism>
<dbReference type="PANTHER" id="PTHR44846:SF1">
    <property type="entry name" value="MANNOSYL-D-GLYCERATE TRANSPORT_METABOLISM SYSTEM REPRESSOR MNGR-RELATED"/>
    <property type="match status" value="1"/>
</dbReference>
<evidence type="ECO:0000256" key="2">
    <source>
        <dbReference type="ARBA" id="ARBA00023125"/>
    </source>
</evidence>
<keyword evidence="2" id="KW-0238">DNA-binding</keyword>
<dbReference type="PROSITE" id="PS50949">
    <property type="entry name" value="HTH_GNTR"/>
    <property type="match status" value="1"/>
</dbReference>
<dbReference type="EMBL" id="CP000433">
    <property type="protein sequence ID" value="ABH00594.1"/>
    <property type="molecule type" value="Genomic_DNA"/>
</dbReference>
<sequence>MASKRGEPRPCQTNKLNQSHEQYWIRPGEHLMRDTYDEVLLPIPRQGSANDLATIIRSFIADRGLRPGARIGAEREIAQTLGVSRWAIRRALEHLEHQEEILRTHGRNGGVFVAPKKLVRSTPVVGLPRYLKAQGVETGTTVLGTHAGPPDDESAKQLALDADTWIFHIERLRLADGLPLVLERAHFPCDLFPGLLEQSLGGSLYDILETRYDVDRGVAIETIAAAAASREVAGLLQVSVGAPLISITRTTELDSGRPFEYSHELYRSDRTAVTVRSDGESARTTIEP</sequence>
<dbReference type="GO" id="GO:0003677">
    <property type="term" value="F:DNA binding"/>
    <property type="evidence" value="ECO:0007669"/>
    <property type="project" value="UniProtKB-KW"/>
</dbReference>
<dbReference type="GO" id="GO:0045892">
    <property type="term" value="P:negative regulation of DNA-templated transcription"/>
    <property type="evidence" value="ECO:0007669"/>
    <property type="project" value="TreeGrafter"/>
</dbReference>
<feature type="domain" description="HTH gntR-type" evidence="4">
    <location>
        <begin position="46"/>
        <end position="116"/>
    </location>
</feature>
<evidence type="ECO:0000313" key="5">
    <source>
        <dbReference type="EMBL" id="ABH00594.1"/>
    </source>
</evidence>
<name>Q0RVU2_RHOJR</name>
<dbReference type="InterPro" id="IPR036388">
    <property type="entry name" value="WH-like_DNA-bd_sf"/>
</dbReference>
<proteinExistence type="predicted"/>
<gene>
    <name evidence="5" type="ordered locus">RHA1_ro10405</name>
</gene>
<dbReference type="Gene3D" id="3.40.1410.10">
    <property type="entry name" value="Chorismate lyase-like"/>
    <property type="match status" value="1"/>
</dbReference>
<geneLocation type="plasmid" evidence="5 6">
    <name>pRHL2</name>
</geneLocation>
<dbReference type="SUPFAM" id="SSF46785">
    <property type="entry name" value="Winged helix' DNA-binding domain"/>
    <property type="match status" value="1"/>
</dbReference>
<accession>Q0RVU2</accession>
<dbReference type="AlphaFoldDB" id="Q0RVU2"/>
<evidence type="ECO:0000313" key="6">
    <source>
        <dbReference type="Proteomes" id="UP000008710"/>
    </source>
</evidence>
<keyword evidence="1" id="KW-0805">Transcription regulation</keyword>
<protein>
    <submittedName>
        <fullName evidence="5">Probable transcriptional regulator, GntR family</fullName>
    </submittedName>
</protein>
<dbReference type="SUPFAM" id="SSF64288">
    <property type="entry name" value="Chorismate lyase-like"/>
    <property type="match status" value="1"/>
</dbReference>
<evidence type="ECO:0000256" key="1">
    <source>
        <dbReference type="ARBA" id="ARBA00023015"/>
    </source>
</evidence>
<dbReference type="PANTHER" id="PTHR44846">
    <property type="entry name" value="MANNOSYL-D-GLYCERATE TRANSPORT/METABOLISM SYSTEM REPRESSOR MNGR-RELATED"/>
    <property type="match status" value="1"/>
</dbReference>
<dbReference type="Proteomes" id="UP000008710">
    <property type="component" value="Plasmid pRHL2"/>
</dbReference>
<reference evidence="6" key="1">
    <citation type="journal article" date="2006" name="Proc. Natl. Acad. Sci. U.S.A.">
        <title>The complete genome of Rhodococcus sp. RHA1 provides insights into a catabolic powerhouse.</title>
        <authorList>
            <person name="McLeod M.P."/>
            <person name="Warren R.L."/>
            <person name="Hsiao W.W.L."/>
            <person name="Araki N."/>
            <person name="Myhre M."/>
            <person name="Fernandes C."/>
            <person name="Miyazawa D."/>
            <person name="Wong W."/>
            <person name="Lillquist A.L."/>
            <person name="Wang D."/>
            <person name="Dosanjh M."/>
            <person name="Hara H."/>
            <person name="Petrescu A."/>
            <person name="Morin R.D."/>
            <person name="Yang G."/>
            <person name="Stott J.M."/>
            <person name="Schein J.E."/>
            <person name="Shin H."/>
            <person name="Smailus D."/>
            <person name="Siddiqui A.S."/>
            <person name="Marra M.A."/>
            <person name="Jones S.J.M."/>
            <person name="Holt R."/>
            <person name="Brinkman F.S.L."/>
            <person name="Miyauchi K."/>
            <person name="Fukuda M."/>
            <person name="Davies J.E."/>
            <person name="Mohn W.W."/>
            <person name="Eltis L.D."/>
        </authorList>
    </citation>
    <scope>NUCLEOTIDE SEQUENCE [LARGE SCALE GENOMIC DNA]</scope>
    <source>
        <strain evidence="6">RHA1</strain>
    </source>
</reference>
<evidence type="ECO:0000256" key="3">
    <source>
        <dbReference type="ARBA" id="ARBA00023163"/>
    </source>
</evidence>
<keyword evidence="5" id="KW-0614">Plasmid</keyword>
<dbReference type="InterPro" id="IPR000524">
    <property type="entry name" value="Tscrpt_reg_HTH_GntR"/>
</dbReference>
<dbReference type="GO" id="GO:0003700">
    <property type="term" value="F:DNA-binding transcription factor activity"/>
    <property type="evidence" value="ECO:0007669"/>
    <property type="project" value="InterPro"/>
</dbReference>
<dbReference type="InterPro" id="IPR028978">
    <property type="entry name" value="Chorismate_lyase_/UTRA_dom_sf"/>
</dbReference>